<accession>A0A939K548</accession>
<dbReference type="InterPro" id="IPR025455">
    <property type="entry name" value="DUF4276"/>
</dbReference>
<dbReference type="Pfam" id="PF14103">
    <property type="entry name" value="DUF4276"/>
    <property type="match status" value="1"/>
</dbReference>
<sequence length="178" mass="20684">MDKVLIIEGTSDDTNGDLKGAIGRLLEQKLKRKMPRIIMGDGKNQSVDKFLHQPKDREKTLLIDLDADDTERERILEEYDLISYDKTVFFMIQEMEAWFLSQPTVLEQYYGIEFTSKIRRPAHTIADPCSELQRLTKNTKKKTYHKVKHAVELLPKLDLVALCNSFDDVKNLIDRLSL</sequence>
<keyword evidence="2" id="KW-1185">Reference proteome</keyword>
<dbReference type="RefSeq" id="WP_207364439.1">
    <property type="nucleotide sequence ID" value="NZ_JAFMYV010000004.1"/>
</dbReference>
<reference evidence="1" key="1">
    <citation type="submission" date="2021-03" db="EMBL/GenBank/DDBJ databases">
        <title>Fibrella sp. HMF5335 genome sequencing and assembly.</title>
        <authorList>
            <person name="Kang H."/>
            <person name="Kim H."/>
            <person name="Bae S."/>
            <person name="Joh K."/>
        </authorList>
    </citation>
    <scope>NUCLEOTIDE SEQUENCE</scope>
    <source>
        <strain evidence="1">HMF5335</strain>
    </source>
</reference>
<evidence type="ECO:0000313" key="1">
    <source>
        <dbReference type="EMBL" id="MBO0936881.1"/>
    </source>
</evidence>
<organism evidence="1 2">
    <name type="scientific">Fibrella rubiginis</name>
    <dbReference type="NCBI Taxonomy" id="2817060"/>
    <lineage>
        <taxon>Bacteria</taxon>
        <taxon>Pseudomonadati</taxon>
        <taxon>Bacteroidota</taxon>
        <taxon>Cytophagia</taxon>
        <taxon>Cytophagales</taxon>
        <taxon>Spirosomataceae</taxon>
        <taxon>Fibrella</taxon>
    </lineage>
</organism>
<gene>
    <name evidence="1" type="ORF">J2I47_10025</name>
</gene>
<comment type="caution">
    <text evidence="1">The sequence shown here is derived from an EMBL/GenBank/DDBJ whole genome shotgun (WGS) entry which is preliminary data.</text>
</comment>
<proteinExistence type="predicted"/>
<protein>
    <submittedName>
        <fullName evidence="1">DUF4276 family protein</fullName>
    </submittedName>
</protein>
<name>A0A939K548_9BACT</name>
<dbReference type="EMBL" id="JAFMYV010000004">
    <property type="protein sequence ID" value="MBO0936881.1"/>
    <property type="molecule type" value="Genomic_DNA"/>
</dbReference>
<dbReference type="Proteomes" id="UP000664034">
    <property type="component" value="Unassembled WGS sequence"/>
</dbReference>
<evidence type="ECO:0000313" key="2">
    <source>
        <dbReference type="Proteomes" id="UP000664034"/>
    </source>
</evidence>
<dbReference type="AlphaFoldDB" id="A0A939K548"/>